<accession>A0ABT6RU26</accession>
<dbReference type="InterPro" id="IPR011051">
    <property type="entry name" value="RmlC_Cupin_sf"/>
</dbReference>
<evidence type="ECO:0000313" key="2">
    <source>
        <dbReference type="Proteomes" id="UP001224661"/>
    </source>
</evidence>
<gene>
    <name evidence="1" type="ORF">QIS99_16685</name>
</gene>
<dbReference type="RefSeq" id="WP_282514174.1">
    <property type="nucleotide sequence ID" value="NZ_JASCIR010000012.1"/>
</dbReference>
<organism evidence="1 2">
    <name type="scientific">Streptomyces solicavernae</name>
    <dbReference type="NCBI Taxonomy" id="3043614"/>
    <lineage>
        <taxon>Bacteria</taxon>
        <taxon>Bacillati</taxon>
        <taxon>Actinomycetota</taxon>
        <taxon>Actinomycetes</taxon>
        <taxon>Kitasatosporales</taxon>
        <taxon>Streptomycetaceae</taxon>
        <taxon>Streptomyces</taxon>
    </lineage>
</organism>
<sequence>MADKFGHLFVTQFPECGDDMVNEGDAAGFELPANLSEPWAAMRAADVPTASAYITTSWVGEVDTEVEWVREHEHDYDEILMFVGNDPENADDLGAEIYMTIEGEKRVLTTTSSVFIPAGTKHCPLGFHHVRRPFRFFAVALSGNGHYQ</sequence>
<reference evidence="1 2" key="1">
    <citation type="submission" date="2023-05" db="EMBL/GenBank/DDBJ databases">
        <title>Draft genome sequence of Streptomyces sp. B-S-A8 isolated from a cave soil in Thailand.</title>
        <authorList>
            <person name="Chamroensaksri N."/>
            <person name="Muangham S."/>
        </authorList>
    </citation>
    <scope>NUCLEOTIDE SEQUENCE [LARGE SCALE GENOMIC DNA]</scope>
    <source>
        <strain evidence="1 2">B-S-A8</strain>
    </source>
</reference>
<name>A0ABT6RU26_9ACTN</name>
<keyword evidence="2" id="KW-1185">Reference proteome</keyword>
<dbReference type="EMBL" id="JASCIR010000012">
    <property type="protein sequence ID" value="MDI3387825.1"/>
    <property type="molecule type" value="Genomic_DNA"/>
</dbReference>
<proteinExistence type="predicted"/>
<evidence type="ECO:0000313" key="1">
    <source>
        <dbReference type="EMBL" id="MDI3387825.1"/>
    </source>
</evidence>
<protein>
    <submittedName>
        <fullName evidence="1">Uncharacterized protein</fullName>
    </submittedName>
</protein>
<comment type="caution">
    <text evidence="1">The sequence shown here is derived from an EMBL/GenBank/DDBJ whole genome shotgun (WGS) entry which is preliminary data.</text>
</comment>
<dbReference type="Proteomes" id="UP001224661">
    <property type="component" value="Unassembled WGS sequence"/>
</dbReference>
<dbReference type="SUPFAM" id="SSF51182">
    <property type="entry name" value="RmlC-like cupins"/>
    <property type="match status" value="1"/>
</dbReference>